<keyword evidence="5" id="KW-0614">Plasmid</keyword>
<sequence>MLQLAVKVRADTAEFTAGMAQSGAAVERFGTQARSSGQSASLWAAEAQRSAAAGRAIQQSQQGVAAAMAVATRAAAAMGIALSVEQAIQYADAWKQVEGRLKLVTSGSAELKTVQAQLFDVAQRTRQSFDATADTFARFARSTKGLNVGNDDLLRVTETINQAVAVSGASSASAEAALFQLGQAMAAGALRGEELNSVLEQTPRLAEAIAAGMGVSTGELKGLAEQNKLTAEAVMKALLSQGAAVQREFQQLGPTVAQAFTTLENATKRYIGGIDQATGATRYLAAGITAIGENLPQVIDGLLALATVAAGLKAAMMFGPMVTDTIRLAEASATAAGQAAVLRAETAASAQAAAASAGQRAANAAATLAEVSALKEQAVRQRDAATAQMELTRGIQEATGRSQPYQKALNERNEATRTLLSYQRVERQLTAEAAAAAGAKATADAAAAQAQAAVAGTMQRTTLAARAMATAQTAANAALSFVGGPIGAAILATVAAVTLLASRTSEAERAQQAYNAVVKEGEQRLSELTSASRSRANQILEAQRQSISGAQAEVDSIRARVAALREERAALEELQRASALPGITEGPTDKINDLTRQLAEAEKRLQAAHAAMDRLMSVTQTTGDAIGAEMAANAGRGSKALTGLTTALTDAQKAAGLTIERGQQLTDDQAQLAKYTSDLTTVIDAGVAAWSRYRMTAAQAANVLEAVRLKLDPVRAAVADLNAETNRLRIPEGFERDFAALLARVSKNGQLALTAEQIGELRQALGDNRAAQTDDQAGRLEREAAGQRLLAGALTDAAKARAQNRVALAEEAAKWPELGQATATAILTTKDLGGTVAKLPPELQRLWAAMQSNSAAQLAGGVNSATDAMSRQARQTLELAAATRLGGAAVAEVQLRHEVENQTLAVGAGARSALAGKIRQEAAARRELVAAQFDREIDVQIAAVKELANAETLGAKAVADATVANAAAAQIEREGIAADSARAKTIQDKTAELAKWQQRQAYEKATRIKTDDIRLLELELSLQGESEAIRSRTLDLARAEMEIRREFPDLAEQDIQALLAKEAKLLDIRGQIDRQQNAWKQLSDSLERAFDRVGDALVEAFVQGKSEAVDWGRITKGIIASIISDLIKMAAVQPLKNMMFGTNSPTLWDAFGSSGGAAAQNGAGGGYGQYVQAGQSLYNAATGTNTLGTAANSFATSGMGYSMGLSSKAVADGTGIAAGYVDTIGSTQIVNGTTLTSSGQAVTSTLGAIGAAAPYGMLGGMAGSYIGNAAGGNKVVGGLSGAAIGVGSYAAGTAALGAMGVGTAAAGMSGMAGATAALSAIPVYGWIAAAVLATVMAVVGTQKASVGPNAAATLRVEGGQLVRVASHADNGGSTDRVNAVTDAAAVAVNALTQFGVRVNEGAQYMYVEGGPKVLNNGRRAMAPEQYFKEIIGGLSADGLVGRVLQSDAITKTGDLEKLVKGAALAKSVENSSTALDKLANTLQSVQQEAFKATAEALSPMVEEFKLASELGFGNEYLEVTNKQIESMLKGFSAEDIEKPQALQIAMAELTGKMGAFREQVLKVNPALAGLIDTIEEAAREKLVKDYRRDFDAGMNSAQGNGFLNQLTDARTWWNNNWANSLEAGRNPNDMYAAQAQAILAGLDITQLGKAVEYFRDLDPVMAGLAAAARDIARQDALADFGMRELAARVRLGEVAQDAYDLRALEIEQRREAANVTDDVVRAELTRIHGLERAALVAERQAQAEAELTAQRERAVAAAGDVLADLDRTKASGATGLTPDERIKAVDSMLRRDLALARSDDPVVAEEAMRRLTQTKQTAQETYNAVYGAGSTETTAMLRAYEQSVRDLPAVLTWQQQVLERLAALPSAINANLDLRGRILEIYEPAVLQRVDPALRPIIETLATLAEQGYDFTSLPPNSQRTIDEVLTRMEGGVPVVALDFSNVPAHARRDLVEVLGRFANDNRVDEFEWALLPADARRAVAEVMGTYRNGIQVDRLTFSDVPADTQREVAELLERLLNGDAVTDWTPITLPGNASRTVTETVKRDVSETVTSASMRELTAGYQAAQLQTTSMIIRQLDALGRIELTSGINIVRAITGVWGWGQEQLDALARTAQPIVLSTQEAGYVARYADIADTWTKNPGWSPLQHYLQAGQFQGRTFSVGGRVDGPGTDTSDDVPAWLSRDEYVLRAQAARNAGYEALEALNTGRVAEAARMLAVRANDNAPRFARGGRVGSITSAGATTIAATGAASPWDGGSATAITRLTGEVQRLTAEVVALRRERAEDAGRSRRLMEGIGADQIGMAERQEQQLRRIGGRRRPVL</sequence>
<evidence type="ECO:0000313" key="6">
    <source>
        <dbReference type="Proteomes" id="UP000298595"/>
    </source>
</evidence>
<feature type="region of interest" description="Disordered" evidence="2">
    <location>
        <begin position="2300"/>
        <end position="2321"/>
    </location>
</feature>
<keyword evidence="3" id="KW-1133">Transmembrane helix</keyword>
<feature type="transmembrane region" description="Helical" evidence="3">
    <location>
        <begin position="1316"/>
        <end position="1339"/>
    </location>
</feature>
<dbReference type="PANTHER" id="PTHR43941:SF1">
    <property type="entry name" value="STRUCTURAL MAINTENANCE OF CHROMOSOMES PROTEIN 2"/>
    <property type="match status" value="1"/>
</dbReference>
<evidence type="ECO:0000259" key="4">
    <source>
        <dbReference type="Pfam" id="PF20155"/>
    </source>
</evidence>
<feature type="domain" description="Tape measure protein N-terminal" evidence="4">
    <location>
        <begin position="86"/>
        <end position="276"/>
    </location>
</feature>
<keyword evidence="3" id="KW-0472">Membrane</keyword>
<keyword evidence="3" id="KW-0812">Transmembrane</keyword>
<dbReference type="PANTHER" id="PTHR43941">
    <property type="entry name" value="STRUCTURAL MAINTENANCE OF CHROMOSOMES PROTEIN 2"/>
    <property type="match status" value="1"/>
</dbReference>
<proteinExistence type="predicted"/>
<reference evidence="5 6" key="1">
    <citation type="submission" date="2018-09" db="EMBL/GenBank/DDBJ databases">
        <title>Whole genome based analysis of evolution and adaptive divergence in Indian and Brazilian strains of Azospirillum brasilense.</title>
        <authorList>
            <person name="Singh C."/>
            <person name="Tripathi A.K."/>
        </authorList>
    </citation>
    <scope>NUCLEOTIDE SEQUENCE [LARGE SCALE GENOMIC DNA]</scope>
    <source>
        <strain evidence="5 6">MTCC4035</strain>
        <plasmid evidence="5 6">p3</plasmid>
    </source>
</reference>
<dbReference type="Pfam" id="PF20155">
    <property type="entry name" value="TMP_3"/>
    <property type="match status" value="1"/>
</dbReference>
<feature type="coiled-coil region" evidence="1">
    <location>
        <begin position="1468"/>
        <end position="1495"/>
    </location>
</feature>
<organism evidence="5 6">
    <name type="scientific">Azospirillum argentinense</name>
    <dbReference type="NCBI Taxonomy" id="2970906"/>
    <lineage>
        <taxon>Bacteria</taxon>
        <taxon>Pseudomonadati</taxon>
        <taxon>Pseudomonadota</taxon>
        <taxon>Alphaproteobacteria</taxon>
        <taxon>Rhodospirillales</taxon>
        <taxon>Azospirillaceae</taxon>
        <taxon>Azospirillum</taxon>
    </lineage>
</organism>
<dbReference type="NCBIfam" id="TIGR02675">
    <property type="entry name" value="tape_meas_nterm"/>
    <property type="match status" value="1"/>
</dbReference>
<accession>A0A4D8PQG5</accession>
<evidence type="ECO:0000256" key="2">
    <source>
        <dbReference type="SAM" id="MobiDB-lite"/>
    </source>
</evidence>
<feature type="coiled-coil region" evidence="1">
    <location>
        <begin position="540"/>
        <end position="618"/>
    </location>
</feature>
<dbReference type="EMBL" id="CP032324">
    <property type="protein sequence ID" value="QCN98917.1"/>
    <property type="molecule type" value="Genomic_DNA"/>
</dbReference>
<geneLocation type="plasmid" evidence="5 6">
    <name>p3</name>
</geneLocation>
<evidence type="ECO:0000256" key="1">
    <source>
        <dbReference type="SAM" id="Coils"/>
    </source>
</evidence>
<evidence type="ECO:0000256" key="3">
    <source>
        <dbReference type="SAM" id="Phobius"/>
    </source>
</evidence>
<dbReference type="RefSeq" id="WP_137117871.1">
    <property type="nucleotide sequence ID" value="NZ_CP032324.1"/>
</dbReference>
<name>A0A4D8PQG5_9PROT</name>
<dbReference type="InterPro" id="IPR013491">
    <property type="entry name" value="Tape_meas_N"/>
</dbReference>
<dbReference type="KEGG" id="aare:D3093_26905"/>
<dbReference type="Proteomes" id="UP000298595">
    <property type="component" value="Plasmid p3"/>
</dbReference>
<keyword evidence="1" id="KW-0175">Coiled coil</keyword>
<evidence type="ECO:0000313" key="5">
    <source>
        <dbReference type="EMBL" id="QCN98917.1"/>
    </source>
</evidence>
<gene>
    <name evidence="5" type="ORF">D3093_26905</name>
</gene>
<protein>
    <recommendedName>
        <fullName evidence="4">Tape measure protein N-terminal domain-containing protein</fullName>
    </recommendedName>
</protein>